<proteinExistence type="predicted"/>
<dbReference type="Gene3D" id="2.150.10.10">
    <property type="entry name" value="Serralysin-like metalloprotease, C-terminal"/>
    <property type="match status" value="1"/>
</dbReference>
<organism evidence="2">
    <name type="scientific">Mesorhizobium sp. WSM2240</name>
    <dbReference type="NCBI Taxonomy" id="3228851"/>
    <lineage>
        <taxon>Bacteria</taxon>
        <taxon>Pseudomonadati</taxon>
        <taxon>Pseudomonadota</taxon>
        <taxon>Alphaproteobacteria</taxon>
        <taxon>Hyphomicrobiales</taxon>
        <taxon>Phyllobacteriaceae</taxon>
        <taxon>Mesorhizobium</taxon>
    </lineage>
</organism>
<dbReference type="EMBL" id="CP159253">
    <property type="protein sequence ID" value="XCG50062.1"/>
    <property type="molecule type" value="Genomic_DNA"/>
</dbReference>
<dbReference type="InterPro" id="IPR011049">
    <property type="entry name" value="Serralysin-like_metalloprot_C"/>
</dbReference>
<feature type="compositionally biased region" description="Basic and acidic residues" evidence="1">
    <location>
        <begin position="50"/>
        <end position="62"/>
    </location>
</feature>
<protein>
    <recommendedName>
        <fullName evidence="3">Calcium-binding protein</fullName>
    </recommendedName>
</protein>
<feature type="compositionally biased region" description="Polar residues" evidence="1">
    <location>
        <begin position="1"/>
        <end position="15"/>
    </location>
</feature>
<dbReference type="GO" id="GO:0005509">
    <property type="term" value="F:calcium ion binding"/>
    <property type="evidence" value="ECO:0007669"/>
    <property type="project" value="InterPro"/>
</dbReference>
<dbReference type="AlphaFoldDB" id="A0AAU8CUL8"/>
<dbReference type="SUPFAM" id="SSF51120">
    <property type="entry name" value="beta-Roll"/>
    <property type="match status" value="1"/>
</dbReference>
<accession>A0AAU8CUL8</accession>
<evidence type="ECO:0000256" key="1">
    <source>
        <dbReference type="SAM" id="MobiDB-lite"/>
    </source>
</evidence>
<name>A0AAU8CUL8_9HYPH</name>
<dbReference type="RefSeq" id="WP_353642410.1">
    <property type="nucleotide sequence ID" value="NZ_CP159253.1"/>
</dbReference>
<evidence type="ECO:0000313" key="2">
    <source>
        <dbReference type="EMBL" id="XCG50062.1"/>
    </source>
</evidence>
<sequence length="87" mass="8747">MANITGTHASETLNGTDGLDTIRGLGGSDRISGLGGADTISGGDGWMGLTDRRINNPRRDSAELFNQDGGMVGKPPLPGAPAPAAAE</sequence>
<feature type="region of interest" description="Disordered" evidence="1">
    <location>
        <begin position="1"/>
        <end position="87"/>
    </location>
</feature>
<reference evidence="2" key="1">
    <citation type="submission" date="2024-06" db="EMBL/GenBank/DDBJ databases">
        <title>Mesorhizobium karijinii sp. nov., a symbiont of the iconic Swainsona formosa from arid Australia.</title>
        <authorList>
            <person name="Hill Y.J."/>
            <person name="Watkin E.L.J."/>
            <person name="O'Hara G.W."/>
            <person name="Terpolilli J."/>
            <person name="Tye M.L."/>
            <person name="Kohlmeier M.G."/>
        </authorList>
    </citation>
    <scope>NUCLEOTIDE SEQUENCE</scope>
    <source>
        <strain evidence="2">WSM2240</strain>
    </source>
</reference>
<gene>
    <name evidence="2" type="ORF">ABVK50_06065</name>
</gene>
<dbReference type="InterPro" id="IPR001343">
    <property type="entry name" value="Hemolysn_Ca-bd"/>
</dbReference>
<dbReference type="Pfam" id="PF00353">
    <property type="entry name" value="HemolysinCabind"/>
    <property type="match status" value="1"/>
</dbReference>
<evidence type="ECO:0008006" key="3">
    <source>
        <dbReference type="Google" id="ProtNLM"/>
    </source>
</evidence>